<sequence length="85" mass="10189">MRKSFLFISCEEAHHICDKRQYGEATGWERVKLGLRLSWCRITRAYSNRNNKLTEVMQKADVDCLKNDERTKLQKQFEEELAKHQ</sequence>
<organism evidence="1 2">
    <name type="scientific">Winogradskyella luteola</name>
    <dbReference type="NCBI Taxonomy" id="2828330"/>
    <lineage>
        <taxon>Bacteria</taxon>
        <taxon>Pseudomonadati</taxon>
        <taxon>Bacteroidota</taxon>
        <taxon>Flavobacteriia</taxon>
        <taxon>Flavobacteriales</taxon>
        <taxon>Flavobacteriaceae</taxon>
        <taxon>Winogradskyella</taxon>
    </lineage>
</organism>
<name>A0A9X1FAS1_9FLAO</name>
<reference evidence="1" key="1">
    <citation type="submission" date="2021-04" db="EMBL/GenBank/DDBJ databases">
        <authorList>
            <person name="Pira H."/>
            <person name="Risdian C."/>
            <person name="Wink J."/>
        </authorList>
    </citation>
    <scope>NUCLEOTIDE SEQUENCE</scope>
    <source>
        <strain evidence="1">WHY3</strain>
    </source>
</reference>
<dbReference type="RefSeq" id="WP_218547332.1">
    <property type="nucleotide sequence ID" value="NZ_JAGSPD010000013.1"/>
</dbReference>
<keyword evidence="2" id="KW-1185">Reference proteome</keyword>
<protein>
    <submittedName>
        <fullName evidence="1">Uncharacterized protein</fullName>
    </submittedName>
</protein>
<accession>A0A9X1FAS1</accession>
<comment type="caution">
    <text evidence="1">The sequence shown here is derived from an EMBL/GenBank/DDBJ whole genome shotgun (WGS) entry which is preliminary data.</text>
</comment>
<dbReference type="Proteomes" id="UP001138894">
    <property type="component" value="Unassembled WGS sequence"/>
</dbReference>
<dbReference type="EMBL" id="JAGSPD010000013">
    <property type="protein sequence ID" value="MBV7270284.1"/>
    <property type="molecule type" value="Genomic_DNA"/>
</dbReference>
<dbReference type="AlphaFoldDB" id="A0A9X1FAS1"/>
<evidence type="ECO:0000313" key="1">
    <source>
        <dbReference type="EMBL" id="MBV7270284.1"/>
    </source>
</evidence>
<gene>
    <name evidence="1" type="ORF">KCG49_13900</name>
</gene>
<proteinExistence type="predicted"/>
<evidence type="ECO:0000313" key="2">
    <source>
        <dbReference type="Proteomes" id="UP001138894"/>
    </source>
</evidence>